<dbReference type="Proteomes" id="UP001597119">
    <property type="component" value="Unassembled WGS sequence"/>
</dbReference>
<dbReference type="AlphaFoldDB" id="A0ABD6CEK6"/>
<protein>
    <submittedName>
        <fullName evidence="1">Uncharacterized protein</fullName>
    </submittedName>
</protein>
<accession>A0ABD6CEK6</accession>
<dbReference type="RefSeq" id="WP_247378303.1">
    <property type="nucleotide sequence ID" value="NZ_JALLGV010000005.1"/>
</dbReference>
<keyword evidence="2" id="KW-1185">Reference proteome</keyword>
<proteinExistence type="predicted"/>
<gene>
    <name evidence="1" type="ORF">ACFR9U_16815</name>
</gene>
<organism evidence="1 2">
    <name type="scientific">Halorientalis brevis</name>
    <dbReference type="NCBI Taxonomy" id="1126241"/>
    <lineage>
        <taxon>Archaea</taxon>
        <taxon>Methanobacteriati</taxon>
        <taxon>Methanobacteriota</taxon>
        <taxon>Stenosarchaea group</taxon>
        <taxon>Halobacteria</taxon>
        <taxon>Halobacteriales</taxon>
        <taxon>Haloarculaceae</taxon>
        <taxon>Halorientalis</taxon>
    </lineage>
</organism>
<dbReference type="EMBL" id="JBHUDJ010000014">
    <property type="protein sequence ID" value="MFD1588643.1"/>
    <property type="molecule type" value="Genomic_DNA"/>
</dbReference>
<comment type="caution">
    <text evidence="1">The sequence shown here is derived from an EMBL/GenBank/DDBJ whole genome shotgun (WGS) entry which is preliminary data.</text>
</comment>
<evidence type="ECO:0000313" key="2">
    <source>
        <dbReference type="Proteomes" id="UP001597119"/>
    </source>
</evidence>
<name>A0ABD6CEK6_9EURY</name>
<reference evidence="1 2" key="1">
    <citation type="journal article" date="2019" name="Int. J. Syst. Evol. Microbiol.">
        <title>The Global Catalogue of Microorganisms (GCM) 10K type strain sequencing project: providing services to taxonomists for standard genome sequencing and annotation.</title>
        <authorList>
            <consortium name="The Broad Institute Genomics Platform"/>
            <consortium name="The Broad Institute Genome Sequencing Center for Infectious Disease"/>
            <person name="Wu L."/>
            <person name="Ma J."/>
        </authorList>
    </citation>
    <scope>NUCLEOTIDE SEQUENCE [LARGE SCALE GENOMIC DNA]</scope>
    <source>
        <strain evidence="1 2">CGMCC 1.12125</strain>
    </source>
</reference>
<sequence length="85" mass="9890">MTQEVDGDRVRKAVRILREEFGTPNQLELYYYDHDDEKHINFHCPDEVPGVEASADDRYRLRRTELSGTVAWSLDPIEIPSALKD</sequence>
<evidence type="ECO:0000313" key="1">
    <source>
        <dbReference type="EMBL" id="MFD1588643.1"/>
    </source>
</evidence>